<organism evidence="2 3">
    <name type="scientific">Adineta ricciae</name>
    <name type="common">Rotifer</name>
    <dbReference type="NCBI Taxonomy" id="249248"/>
    <lineage>
        <taxon>Eukaryota</taxon>
        <taxon>Metazoa</taxon>
        <taxon>Spiralia</taxon>
        <taxon>Gnathifera</taxon>
        <taxon>Rotifera</taxon>
        <taxon>Eurotatoria</taxon>
        <taxon>Bdelloidea</taxon>
        <taxon>Adinetida</taxon>
        <taxon>Adinetidae</taxon>
        <taxon>Adineta</taxon>
    </lineage>
</organism>
<evidence type="ECO:0000256" key="1">
    <source>
        <dbReference type="SAM" id="MobiDB-lite"/>
    </source>
</evidence>
<feature type="non-terminal residue" evidence="2">
    <location>
        <position position="1"/>
    </location>
</feature>
<feature type="compositionally biased region" description="Low complexity" evidence="1">
    <location>
        <begin position="34"/>
        <end position="43"/>
    </location>
</feature>
<dbReference type="EMBL" id="CAJNOR010002190">
    <property type="protein sequence ID" value="CAF1260540.1"/>
    <property type="molecule type" value="Genomic_DNA"/>
</dbReference>
<keyword evidence="3" id="KW-1185">Reference proteome</keyword>
<accession>A0A815AJW4</accession>
<gene>
    <name evidence="2" type="ORF">XAT740_LOCUS26753</name>
</gene>
<dbReference type="AlphaFoldDB" id="A0A815AJW4"/>
<dbReference type="Proteomes" id="UP000663828">
    <property type="component" value="Unassembled WGS sequence"/>
</dbReference>
<feature type="region of interest" description="Disordered" evidence="1">
    <location>
        <begin position="28"/>
        <end position="50"/>
    </location>
</feature>
<evidence type="ECO:0000313" key="3">
    <source>
        <dbReference type="Proteomes" id="UP000663828"/>
    </source>
</evidence>
<reference evidence="2" key="1">
    <citation type="submission" date="2021-02" db="EMBL/GenBank/DDBJ databases">
        <authorList>
            <person name="Nowell W R."/>
        </authorList>
    </citation>
    <scope>NUCLEOTIDE SEQUENCE</scope>
</reference>
<name>A0A815AJW4_ADIRI</name>
<protein>
    <submittedName>
        <fullName evidence="2">Uncharacterized protein</fullName>
    </submittedName>
</protein>
<sequence length="261" mass="31152">CKMDANMSPAPTTFLFNDRQQFEAKRERERLRDSLPSTLTSPSVPDPWNPTPIDFSMKNFHPNRKRIIRAPSLDDISPRIKRSRHVAVHNPDVMKPFAVQYRSSVRNKYSKPEKDPFTLDQRIKYAKVTRMLNTEPYKNPVAHDFRQYPDVRDLDIPDFDTKFDHDPGNMRFLTAHLNTLWLKERENERIPEVKNFMAEMYQVLPAKPQWESRLVLPKVAYPNKYAAYSRFRHPTRTVESAYWERVEERFDGQRKKRLQMI</sequence>
<comment type="caution">
    <text evidence="2">The sequence shown here is derived from an EMBL/GenBank/DDBJ whole genome shotgun (WGS) entry which is preliminary data.</text>
</comment>
<proteinExistence type="predicted"/>
<evidence type="ECO:0000313" key="2">
    <source>
        <dbReference type="EMBL" id="CAF1260540.1"/>
    </source>
</evidence>